<accession>A0ABQ1EZ78</accession>
<evidence type="ECO:0000256" key="6">
    <source>
        <dbReference type="ARBA" id="ARBA00022723"/>
    </source>
</evidence>
<keyword evidence="12" id="KW-1185">Reference proteome</keyword>
<dbReference type="RefSeq" id="WP_165363369.1">
    <property type="nucleotide sequence ID" value="NZ_BMDU01000005.1"/>
</dbReference>
<evidence type="ECO:0000256" key="10">
    <source>
        <dbReference type="ARBA" id="ARBA00048540"/>
    </source>
</evidence>
<gene>
    <name evidence="11" type="ORF">GCM10019071_25380</name>
</gene>
<organism evidence="11 12">
    <name type="scientific">Sphingobium fuliginis (strain ATCC 27551)</name>
    <dbReference type="NCBI Taxonomy" id="336203"/>
    <lineage>
        <taxon>Bacteria</taxon>
        <taxon>Pseudomonadati</taxon>
        <taxon>Pseudomonadota</taxon>
        <taxon>Alphaproteobacteria</taxon>
        <taxon>Sphingomonadales</taxon>
        <taxon>Sphingomonadaceae</taxon>
        <taxon>Sphingobium</taxon>
    </lineage>
</organism>
<dbReference type="InterPro" id="IPR003374">
    <property type="entry name" value="ApbE-like_sf"/>
</dbReference>
<evidence type="ECO:0000256" key="8">
    <source>
        <dbReference type="ARBA" id="ARBA00022842"/>
    </source>
</evidence>
<dbReference type="Proteomes" id="UP000628109">
    <property type="component" value="Unassembled WGS sequence"/>
</dbReference>
<comment type="catalytic activity">
    <reaction evidence="10">
        <text>L-threonyl-[protein] + FAD = FMN-L-threonyl-[protein] + AMP + H(+)</text>
        <dbReference type="Rhea" id="RHEA:36847"/>
        <dbReference type="Rhea" id="RHEA-COMP:11060"/>
        <dbReference type="Rhea" id="RHEA-COMP:11061"/>
        <dbReference type="ChEBI" id="CHEBI:15378"/>
        <dbReference type="ChEBI" id="CHEBI:30013"/>
        <dbReference type="ChEBI" id="CHEBI:57692"/>
        <dbReference type="ChEBI" id="CHEBI:74257"/>
        <dbReference type="ChEBI" id="CHEBI:456215"/>
        <dbReference type="EC" id="2.7.1.180"/>
    </reaction>
</comment>
<keyword evidence="4" id="KW-0285">Flavoprotein</keyword>
<evidence type="ECO:0000256" key="9">
    <source>
        <dbReference type="ARBA" id="ARBA00031306"/>
    </source>
</evidence>
<keyword evidence="8" id="KW-0460">Magnesium</keyword>
<name>A0ABQ1EZ78_SPHSA</name>
<sequence length="281" mass="30432">MSSRDKLVTRCQPWLGTFVEISLAEADIGAIDAAFGVIAHIHARMSFHDPDSDLARLRSAAPREIVAVDAETVSVLRMAIVLHEATDGLFEVAVGRALVRSGFLPRDGIEHLSRYTGTTADIEVIDDRHVRCKRRLLIDLGGIAKGHAVDRAVETLQAAGIETGLVNAGGDLRAFGEREWEVQFRDADDVVRHGLSVRDCAVASSANLRDRRQMGGVPHAPHIGRDGKASLIGHRVTVLADRCIVADAMTKVAMADTGLADRILALHNGYVLREPFWAEAA</sequence>
<reference evidence="12" key="1">
    <citation type="journal article" date="2019" name="Int. J. Syst. Evol. Microbiol.">
        <title>The Global Catalogue of Microorganisms (GCM) 10K type strain sequencing project: providing services to taxonomists for standard genome sequencing and annotation.</title>
        <authorList>
            <consortium name="The Broad Institute Genomics Platform"/>
            <consortium name="The Broad Institute Genome Sequencing Center for Infectious Disease"/>
            <person name="Wu L."/>
            <person name="Ma J."/>
        </authorList>
    </citation>
    <scope>NUCLEOTIDE SEQUENCE [LARGE SCALE GENOMIC DNA]</scope>
    <source>
        <strain evidence="12">CCM 7327</strain>
    </source>
</reference>
<dbReference type="Gene3D" id="3.10.520.10">
    <property type="entry name" value="ApbE-like domains"/>
    <property type="match status" value="1"/>
</dbReference>
<protein>
    <recommendedName>
        <fullName evidence="3">FAD:protein FMN transferase</fullName>
        <ecNumber evidence="2">2.7.1.180</ecNumber>
    </recommendedName>
    <alternativeName>
        <fullName evidence="9">Flavin transferase</fullName>
    </alternativeName>
</protein>
<evidence type="ECO:0000256" key="2">
    <source>
        <dbReference type="ARBA" id="ARBA00011955"/>
    </source>
</evidence>
<evidence type="ECO:0000256" key="1">
    <source>
        <dbReference type="ARBA" id="ARBA00001946"/>
    </source>
</evidence>
<evidence type="ECO:0000256" key="5">
    <source>
        <dbReference type="ARBA" id="ARBA00022679"/>
    </source>
</evidence>
<dbReference type="PANTHER" id="PTHR30040">
    <property type="entry name" value="THIAMINE BIOSYNTHESIS LIPOPROTEIN APBE"/>
    <property type="match status" value="1"/>
</dbReference>
<keyword evidence="5" id="KW-0808">Transferase</keyword>
<evidence type="ECO:0000313" key="11">
    <source>
        <dbReference type="EMBL" id="GFZ94040.1"/>
    </source>
</evidence>
<evidence type="ECO:0000256" key="4">
    <source>
        <dbReference type="ARBA" id="ARBA00022630"/>
    </source>
</evidence>
<proteinExistence type="predicted"/>
<dbReference type="PANTHER" id="PTHR30040:SF2">
    <property type="entry name" value="FAD:PROTEIN FMN TRANSFERASE"/>
    <property type="match status" value="1"/>
</dbReference>
<dbReference type="Pfam" id="PF02424">
    <property type="entry name" value="ApbE"/>
    <property type="match status" value="1"/>
</dbReference>
<evidence type="ECO:0000256" key="3">
    <source>
        <dbReference type="ARBA" id="ARBA00016337"/>
    </source>
</evidence>
<keyword evidence="7" id="KW-0274">FAD</keyword>
<comment type="caution">
    <text evidence="11">The sequence shown here is derived from an EMBL/GenBank/DDBJ whole genome shotgun (WGS) entry which is preliminary data.</text>
</comment>
<dbReference type="EMBL" id="BMDU01000005">
    <property type="protein sequence ID" value="GFZ94040.1"/>
    <property type="molecule type" value="Genomic_DNA"/>
</dbReference>
<evidence type="ECO:0000256" key="7">
    <source>
        <dbReference type="ARBA" id="ARBA00022827"/>
    </source>
</evidence>
<dbReference type="EC" id="2.7.1.180" evidence="2"/>
<keyword evidence="6" id="KW-0479">Metal-binding</keyword>
<comment type="cofactor">
    <cofactor evidence="1">
        <name>Mg(2+)</name>
        <dbReference type="ChEBI" id="CHEBI:18420"/>
    </cofactor>
</comment>
<dbReference type="InterPro" id="IPR024932">
    <property type="entry name" value="ApbE"/>
</dbReference>
<dbReference type="SUPFAM" id="SSF143631">
    <property type="entry name" value="ApbE-like"/>
    <property type="match status" value="1"/>
</dbReference>
<evidence type="ECO:0000313" key="12">
    <source>
        <dbReference type="Proteomes" id="UP000628109"/>
    </source>
</evidence>